<organism evidence="1 2">
    <name type="scientific">Chloebia gouldiae</name>
    <name type="common">Gouldian finch</name>
    <name type="synonym">Erythrura gouldiae</name>
    <dbReference type="NCBI Taxonomy" id="44316"/>
    <lineage>
        <taxon>Eukaryota</taxon>
        <taxon>Metazoa</taxon>
        <taxon>Chordata</taxon>
        <taxon>Craniata</taxon>
        <taxon>Vertebrata</taxon>
        <taxon>Euteleostomi</taxon>
        <taxon>Archelosauria</taxon>
        <taxon>Archosauria</taxon>
        <taxon>Dinosauria</taxon>
        <taxon>Saurischia</taxon>
        <taxon>Theropoda</taxon>
        <taxon>Coelurosauria</taxon>
        <taxon>Aves</taxon>
        <taxon>Neognathae</taxon>
        <taxon>Neoaves</taxon>
        <taxon>Telluraves</taxon>
        <taxon>Australaves</taxon>
        <taxon>Passeriformes</taxon>
        <taxon>Passeroidea</taxon>
        <taxon>Passeridae</taxon>
        <taxon>Chloebia</taxon>
    </lineage>
</organism>
<name>A0A3L8SNA8_CHLGU</name>
<dbReference type="AlphaFoldDB" id="A0A3L8SNA8"/>
<dbReference type="Proteomes" id="UP000276834">
    <property type="component" value="Unassembled WGS sequence"/>
</dbReference>
<proteinExistence type="predicted"/>
<evidence type="ECO:0000313" key="1">
    <source>
        <dbReference type="EMBL" id="RLW05226.1"/>
    </source>
</evidence>
<keyword evidence="2" id="KW-1185">Reference proteome</keyword>
<accession>A0A3L8SNA8</accession>
<protein>
    <submittedName>
        <fullName evidence="1">Uncharacterized protein</fullName>
    </submittedName>
</protein>
<comment type="caution">
    <text evidence="1">The sequence shown here is derived from an EMBL/GenBank/DDBJ whole genome shotgun (WGS) entry which is preliminary data.</text>
</comment>
<dbReference type="EMBL" id="QUSF01000011">
    <property type="protein sequence ID" value="RLW05226.1"/>
    <property type="molecule type" value="Genomic_DNA"/>
</dbReference>
<sequence>MLTMPRRWRPQDYGPTDYMDVKEGLCKFHFKSFTCEGKLRSITPSGERTSLDADLYYNTVLHYITMLAAGGRCVLIWSCKIDARLGWKDLQAWENGDHLAWERAGVITSLQTWRHLQGFGGWGRVSVGPLNAALVWWNASSMALDPVPLHENCLPVDTRFGGTLGTMTQAHYLRPGVATPSLHGTTRVMTF</sequence>
<evidence type="ECO:0000313" key="2">
    <source>
        <dbReference type="Proteomes" id="UP000276834"/>
    </source>
</evidence>
<reference evidence="1 2" key="1">
    <citation type="journal article" date="2018" name="Proc. R. Soc. B">
        <title>A non-coding region near Follistatin controls head colour polymorphism in the Gouldian finch.</title>
        <authorList>
            <person name="Toomey M.B."/>
            <person name="Marques C.I."/>
            <person name="Andrade P."/>
            <person name="Araujo P.M."/>
            <person name="Sabatino S."/>
            <person name="Gazda M.A."/>
            <person name="Afonso S."/>
            <person name="Lopes R.J."/>
            <person name="Corbo J.C."/>
            <person name="Carneiro M."/>
        </authorList>
    </citation>
    <scope>NUCLEOTIDE SEQUENCE [LARGE SCALE GENOMIC DNA]</scope>
    <source>
        <strain evidence="1">Red01</strain>
        <tissue evidence="1">Muscle</tissue>
    </source>
</reference>
<gene>
    <name evidence="1" type="ORF">DV515_00005251</name>
</gene>